<reference evidence="1" key="1">
    <citation type="journal article" date="2017" name="Science">
        <title>Giant viruses with an expanded complement of translation system components.</title>
        <authorList>
            <person name="Schulz F."/>
            <person name="Yutin N."/>
            <person name="Ivanova N.N."/>
            <person name="Ortega D.R."/>
            <person name="Lee T.K."/>
            <person name="Vierheilig J."/>
            <person name="Daims H."/>
            <person name="Horn M."/>
            <person name="Wagner M."/>
            <person name="Jensen G.J."/>
            <person name="Kyrpides N.C."/>
            <person name="Koonin E.V."/>
            <person name="Woyke T."/>
        </authorList>
    </citation>
    <scope>NUCLEOTIDE SEQUENCE</scope>
    <source>
        <strain evidence="1">KNV1</strain>
    </source>
</reference>
<sequence length="133" mass="15478">MDDSLYKKFISILRGQQQPDFVYTEPKYIFSRLLQSCVAGDKHKKFKLEDTITLTQIKDLLKKQNNKCAISGIDFINSDVDRFPFRMSVDRIDSSKGHTPENCQLICMAIQFGKSNKSNDETIKYVKEIMERK</sequence>
<dbReference type="EMBL" id="KY684109">
    <property type="protein sequence ID" value="ARF11689.1"/>
    <property type="molecule type" value="Genomic_DNA"/>
</dbReference>
<accession>A0A1V0SJ02</accession>
<organism evidence="1">
    <name type="scientific">Klosneuvirus KNV1</name>
    <dbReference type="NCBI Taxonomy" id="1977640"/>
    <lineage>
        <taxon>Viruses</taxon>
        <taxon>Varidnaviria</taxon>
        <taxon>Bamfordvirae</taxon>
        <taxon>Nucleocytoviricota</taxon>
        <taxon>Megaviricetes</taxon>
        <taxon>Imitervirales</taxon>
        <taxon>Mimiviridae</taxon>
        <taxon>Klosneuvirinae</taxon>
        <taxon>Klosneuvirus</taxon>
    </lineage>
</organism>
<proteinExistence type="predicted"/>
<dbReference type="Gene3D" id="3.30.40.220">
    <property type="match status" value="1"/>
</dbReference>
<gene>
    <name evidence="1" type="ORF">Klosneuvirus_2_125</name>
</gene>
<protein>
    <submittedName>
        <fullName evidence="1">Uncharacterized protein</fullName>
    </submittedName>
</protein>
<name>A0A1V0SJ02_9VIRU</name>
<evidence type="ECO:0000313" key="1">
    <source>
        <dbReference type="EMBL" id="ARF11689.1"/>
    </source>
</evidence>